<name>A0A8H6M4N3_9AGAR</name>
<dbReference type="EMBL" id="JACGCI010000046">
    <property type="protein sequence ID" value="KAF6752046.1"/>
    <property type="molecule type" value="Genomic_DNA"/>
</dbReference>
<evidence type="ECO:0000256" key="2">
    <source>
        <dbReference type="ARBA" id="ARBA00013807"/>
    </source>
</evidence>
<comment type="caution">
    <text evidence="6">The sequence shown here is derived from an EMBL/GenBank/DDBJ whole genome shotgun (WGS) entry which is preliminary data.</text>
</comment>
<feature type="compositionally biased region" description="Pro residues" evidence="5">
    <location>
        <begin position="267"/>
        <end position="277"/>
    </location>
</feature>
<feature type="coiled-coil region" evidence="4">
    <location>
        <begin position="76"/>
        <end position="103"/>
    </location>
</feature>
<keyword evidence="7" id="KW-1185">Reference proteome</keyword>
<feature type="compositionally biased region" description="Basic and acidic residues" evidence="5">
    <location>
        <begin position="457"/>
        <end position="472"/>
    </location>
</feature>
<keyword evidence="3 4" id="KW-0175">Coiled coil</keyword>
<feature type="region of interest" description="Disordered" evidence="5">
    <location>
        <begin position="264"/>
        <end position="306"/>
    </location>
</feature>
<accession>A0A8H6M4N3</accession>
<evidence type="ECO:0000256" key="5">
    <source>
        <dbReference type="SAM" id="MobiDB-lite"/>
    </source>
</evidence>
<feature type="compositionally biased region" description="Polar residues" evidence="5">
    <location>
        <begin position="291"/>
        <end position="306"/>
    </location>
</feature>
<organism evidence="6 7">
    <name type="scientific">Ephemerocybe angulata</name>
    <dbReference type="NCBI Taxonomy" id="980116"/>
    <lineage>
        <taxon>Eukaryota</taxon>
        <taxon>Fungi</taxon>
        <taxon>Dikarya</taxon>
        <taxon>Basidiomycota</taxon>
        <taxon>Agaricomycotina</taxon>
        <taxon>Agaricomycetes</taxon>
        <taxon>Agaricomycetidae</taxon>
        <taxon>Agaricales</taxon>
        <taxon>Agaricineae</taxon>
        <taxon>Psathyrellaceae</taxon>
        <taxon>Ephemerocybe</taxon>
    </lineage>
</organism>
<dbReference type="Proteomes" id="UP000521943">
    <property type="component" value="Unassembled WGS sequence"/>
</dbReference>
<feature type="region of interest" description="Disordered" evidence="5">
    <location>
        <begin position="440"/>
        <end position="481"/>
    </location>
</feature>
<evidence type="ECO:0000256" key="1">
    <source>
        <dbReference type="ARBA" id="ARBA00009574"/>
    </source>
</evidence>
<proteinExistence type="inferred from homology"/>
<sequence>MECRNCELRQRQFYCRTCIKTHLRDFQSQHGHYSTDLSSVVSSASVALTNTVQPARSARARVAEVRGRIDEAVAGLGGIKRECDKKRDRIRKLREDLAQRRRTLGAARILPDTSGPPHLPPSPAHLALTQTLARARSGLVQELVDVFHIVEVGGRPPVGGKAGTKGEWTIGGLVLPVPGDIRRYPPDHINAVLTLTIHFLSLLSFYLGIKLPFAVSWTGGKLGLGQPWIGAIRGGSAGGGDGGWGRWHKKHPTALDESAFLVRSPLTPTPTSPPPPRTTHTSSHRKPPDAPSNTQTQTHLTPSTAPPSFTTGYTMLIYNVCYLAHTQRVAPEIGLSQAGEVLSNLWRCCCSAELGRVGHESGGGGALTLVRLPPPTPPTFAMDFGQLLQAVSGAGGAGARAKTKMARRKGYSETMPGGVVEEEGLEEEGYENLNGESVMRDLRGGTQAQRTGTGTGSKDRDRDGVDPFKDDWDLVDEDVSF</sequence>
<evidence type="ECO:0000313" key="7">
    <source>
        <dbReference type="Proteomes" id="UP000521943"/>
    </source>
</evidence>
<dbReference type="OrthoDB" id="16772at2759"/>
<comment type="similarity">
    <text evidence="1">Belongs to the ATG14 family.</text>
</comment>
<dbReference type="GO" id="GO:0032991">
    <property type="term" value="C:protein-containing complex"/>
    <property type="evidence" value="ECO:0007669"/>
    <property type="project" value="UniProtKB-ARBA"/>
</dbReference>
<protein>
    <recommendedName>
        <fullName evidence="2">Autophagy-related protein 14</fullName>
    </recommendedName>
</protein>
<dbReference type="InterPro" id="IPR018791">
    <property type="entry name" value="UV_resistance/autophagy_Atg14"/>
</dbReference>
<dbReference type="Pfam" id="PF10186">
    <property type="entry name" value="ATG14"/>
    <property type="match status" value="2"/>
</dbReference>
<evidence type="ECO:0000313" key="6">
    <source>
        <dbReference type="EMBL" id="KAF6752046.1"/>
    </source>
</evidence>
<dbReference type="AlphaFoldDB" id="A0A8H6M4N3"/>
<dbReference type="GO" id="GO:0005737">
    <property type="term" value="C:cytoplasm"/>
    <property type="evidence" value="ECO:0007669"/>
    <property type="project" value="UniProtKB-ARBA"/>
</dbReference>
<evidence type="ECO:0000256" key="4">
    <source>
        <dbReference type="SAM" id="Coils"/>
    </source>
</evidence>
<evidence type="ECO:0000256" key="3">
    <source>
        <dbReference type="ARBA" id="ARBA00023054"/>
    </source>
</evidence>
<reference evidence="6 7" key="1">
    <citation type="submission" date="2020-07" db="EMBL/GenBank/DDBJ databases">
        <title>Comparative genomics of pyrophilous fungi reveals a link between fire events and developmental genes.</title>
        <authorList>
            <consortium name="DOE Joint Genome Institute"/>
            <person name="Steindorff A.S."/>
            <person name="Carver A."/>
            <person name="Calhoun S."/>
            <person name="Stillman K."/>
            <person name="Liu H."/>
            <person name="Lipzen A."/>
            <person name="Pangilinan J."/>
            <person name="Labutti K."/>
            <person name="Bruns T.D."/>
            <person name="Grigoriev I.V."/>
        </authorList>
    </citation>
    <scope>NUCLEOTIDE SEQUENCE [LARGE SCALE GENOMIC DNA]</scope>
    <source>
        <strain evidence="6 7">CBS 144469</strain>
    </source>
</reference>
<gene>
    <name evidence="6" type="ORF">DFP72DRAFT_968060</name>
</gene>